<dbReference type="Proteomes" id="UP000553059">
    <property type="component" value="Unassembled WGS sequence"/>
</dbReference>
<dbReference type="NCBIfam" id="TIGR02580">
    <property type="entry name" value="cas_RAMP_Cmr4"/>
    <property type="match status" value="1"/>
</dbReference>
<keyword evidence="1" id="KW-0051">Antiviral defense</keyword>
<gene>
    <name evidence="3" type="primary">cmr4</name>
    <name evidence="3" type="ORF">GX523_20135</name>
</gene>
<dbReference type="PANTHER" id="PTHR36700:SF1">
    <property type="entry name" value="CRISPR SYSTEM CMR SUBUNIT CMR4"/>
    <property type="match status" value="1"/>
</dbReference>
<proteinExistence type="predicted"/>
<evidence type="ECO:0000259" key="2">
    <source>
        <dbReference type="Pfam" id="PF03787"/>
    </source>
</evidence>
<evidence type="ECO:0000313" key="3">
    <source>
        <dbReference type="EMBL" id="HHY29011.1"/>
    </source>
</evidence>
<name>A0A7C6Z791_9FIRM</name>
<dbReference type="InterPro" id="IPR005537">
    <property type="entry name" value="RAMP_III_fam"/>
</dbReference>
<sequence>MFKKAELMTIKALTPVHVGCGSDLGLVDLPIQREKHTGYPKIESSGIKGCIREVFEEIAKSKQDVYDVHNIFGYDSSSENCYVDPDSNEIINIKEDLDKDFKGNDKYAGAIGFTDARIIIFPVISAKDVFAYVTCPDVLNRFFDELNSLGMEKEIGKKFKNNINVYEGKAICSTKCKLKIDSKIVIEEYTYDADENAIIDELCKVLSSQMGLDEERLLNKLIVVDDSHFKDYVTMNTEVITRTKIDDKTGTVSGNALFTEEFLPAETVMYSFILYSPAFSAVQATENGEKMKAPMRVEEVIEYFKEKTEEIPVLQIGGDATIGKGIVRVNWGCGK</sequence>
<dbReference type="Pfam" id="PF03787">
    <property type="entry name" value="RAMPs"/>
    <property type="match status" value="1"/>
</dbReference>
<feature type="domain" description="CRISPR type III-associated protein" evidence="2">
    <location>
        <begin position="9"/>
        <end position="328"/>
    </location>
</feature>
<dbReference type="EMBL" id="DUTF01000427">
    <property type="protein sequence ID" value="HHY29011.1"/>
    <property type="molecule type" value="Genomic_DNA"/>
</dbReference>
<reference evidence="3 4" key="1">
    <citation type="journal article" date="2020" name="Biotechnol. Biofuels">
        <title>New insights from the biogas microbiome by comprehensive genome-resolved metagenomics of nearly 1600 species originating from multiple anaerobic digesters.</title>
        <authorList>
            <person name="Campanaro S."/>
            <person name="Treu L."/>
            <person name="Rodriguez-R L.M."/>
            <person name="Kovalovszki A."/>
            <person name="Ziels R.M."/>
            <person name="Maus I."/>
            <person name="Zhu X."/>
            <person name="Kougias P.G."/>
            <person name="Basile A."/>
            <person name="Luo G."/>
            <person name="Schluter A."/>
            <person name="Konstantinidis K.T."/>
            <person name="Angelidaki I."/>
        </authorList>
    </citation>
    <scope>NUCLEOTIDE SEQUENCE [LARGE SCALE GENOMIC DNA]</scope>
    <source>
        <strain evidence="3">AS05jafATM_4</strain>
    </source>
</reference>
<accession>A0A7C6Z791</accession>
<evidence type="ECO:0000256" key="1">
    <source>
        <dbReference type="ARBA" id="ARBA00023118"/>
    </source>
</evidence>
<organism evidence="3 4">
    <name type="scientific">Desulfitobacterium dehalogenans</name>
    <dbReference type="NCBI Taxonomy" id="36854"/>
    <lineage>
        <taxon>Bacteria</taxon>
        <taxon>Bacillati</taxon>
        <taxon>Bacillota</taxon>
        <taxon>Clostridia</taxon>
        <taxon>Eubacteriales</taxon>
        <taxon>Desulfitobacteriaceae</taxon>
        <taxon>Desulfitobacterium</taxon>
    </lineage>
</organism>
<dbReference type="PANTHER" id="PTHR36700">
    <property type="entry name" value="CRISPR SYSTEM CMR SUBUNIT CMR4"/>
    <property type="match status" value="1"/>
</dbReference>
<dbReference type="InterPro" id="IPR013410">
    <property type="entry name" value="CRISPR-assoc_RAMP_Cmr4"/>
</dbReference>
<dbReference type="GO" id="GO:0051607">
    <property type="term" value="P:defense response to virus"/>
    <property type="evidence" value="ECO:0007669"/>
    <property type="project" value="UniProtKB-KW"/>
</dbReference>
<dbReference type="AlphaFoldDB" id="A0A7C6Z791"/>
<evidence type="ECO:0000313" key="4">
    <source>
        <dbReference type="Proteomes" id="UP000553059"/>
    </source>
</evidence>
<protein>
    <submittedName>
        <fullName evidence="3">Type III-B CRISPR module RAMP protein Cmr4</fullName>
    </submittedName>
</protein>
<comment type="caution">
    <text evidence="3">The sequence shown here is derived from an EMBL/GenBank/DDBJ whole genome shotgun (WGS) entry which is preliminary data.</text>
</comment>